<dbReference type="STRING" id="667014.Thein_0292"/>
<dbReference type="OrthoDB" id="9806017at2"/>
<reference evidence="3" key="1">
    <citation type="submission" date="2011-04" db="EMBL/GenBank/DDBJ databases">
        <title>The complete genome of Thermodesulfatator indicus DSM 15286.</title>
        <authorList>
            <person name="Lucas S."/>
            <person name="Copeland A."/>
            <person name="Lapidus A."/>
            <person name="Bruce D."/>
            <person name="Goodwin L."/>
            <person name="Pitluck S."/>
            <person name="Peters L."/>
            <person name="Kyrpides N."/>
            <person name="Mavromatis K."/>
            <person name="Pagani I."/>
            <person name="Ivanova N."/>
            <person name="Saunders L."/>
            <person name="Detter J.C."/>
            <person name="Tapia R."/>
            <person name="Han C."/>
            <person name="Land M."/>
            <person name="Hauser L."/>
            <person name="Markowitz V."/>
            <person name="Cheng J.-F."/>
            <person name="Hugenholtz P."/>
            <person name="Woyke T."/>
            <person name="Wu D."/>
            <person name="Spring S."/>
            <person name="Schroeder M."/>
            <person name="Brambilla E."/>
            <person name="Klenk H.-P."/>
            <person name="Eisen J.A."/>
        </authorList>
    </citation>
    <scope>NUCLEOTIDE SEQUENCE [LARGE SCALE GENOMIC DNA]</scope>
    <source>
        <strain evidence="3">DSM 15286 / JCM 11887 / CIR29812</strain>
    </source>
</reference>
<keyword evidence="3" id="KW-1185">Reference proteome</keyword>
<organism evidence="2 3">
    <name type="scientific">Thermodesulfatator indicus (strain DSM 15286 / JCM 11887 / CIR29812)</name>
    <dbReference type="NCBI Taxonomy" id="667014"/>
    <lineage>
        <taxon>Bacteria</taxon>
        <taxon>Pseudomonadati</taxon>
        <taxon>Thermodesulfobacteriota</taxon>
        <taxon>Thermodesulfobacteria</taxon>
        <taxon>Thermodesulfobacteriales</taxon>
        <taxon>Thermodesulfatatoraceae</taxon>
        <taxon>Thermodesulfatator</taxon>
    </lineage>
</organism>
<dbReference type="PRINTS" id="PR00445">
    <property type="entry name" value="HUPFHYPC"/>
</dbReference>
<dbReference type="EMBL" id="CP002683">
    <property type="protein sequence ID" value="AEH44176.1"/>
    <property type="molecule type" value="Genomic_DNA"/>
</dbReference>
<comment type="similarity">
    <text evidence="1">Belongs to the HupF/HypC family.</text>
</comment>
<proteinExistence type="inferred from homology"/>
<dbReference type="GO" id="GO:0005506">
    <property type="term" value="F:iron ion binding"/>
    <property type="evidence" value="ECO:0007669"/>
    <property type="project" value="TreeGrafter"/>
</dbReference>
<dbReference type="InParanoid" id="F8A9X6"/>
<evidence type="ECO:0000313" key="2">
    <source>
        <dbReference type="EMBL" id="AEH44176.1"/>
    </source>
</evidence>
<name>F8A9X6_THEID</name>
<evidence type="ECO:0000256" key="1">
    <source>
        <dbReference type="ARBA" id="ARBA00006018"/>
    </source>
</evidence>
<dbReference type="PaxDb" id="667014-Thein_0292"/>
<protein>
    <submittedName>
        <fullName evidence="2">Hydrogenase assembly chaperone hypC/hupF</fullName>
    </submittedName>
</protein>
<dbReference type="InterPro" id="IPR001109">
    <property type="entry name" value="Hydrogenase_HupF/HypC"/>
</dbReference>
<accession>F8A9X6</accession>
<dbReference type="FunCoup" id="F8A9X6">
    <property type="interactions" value="65"/>
</dbReference>
<dbReference type="Pfam" id="PF01455">
    <property type="entry name" value="HupF_HypC"/>
    <property type="match status" value="1"/>
</dbReference>
<dbReference type="GO" id="GO:1902670">
    <property type="term" value="F:carbon dioxide binding"/>
    <property type="evidence" value="ECO:0007669"/>
    <property type="project" value="TreeGrafter"/>
</dbReference>
<dbReference type="Proteomes" id="UP000006793">
    <property type="component" value="Chromosome"/>
</dbReference>
<dbReference type="PROSITE" id="PS01097">
    <property type="entry name" value="HUPF_HYPC"/>
    <property type="match status" value="1"/>
</dbReference>
<dbReference type="HOGENOM" id="CLU_159381_2_0_0"/>
<reference evidence="2 3" key="2">
    <citation type="journal article" date="2012" name="Stand. Genomic Sci.">
        <title>Complete genome sequence of the thermophilic sulfate-reducing ocean bacterium Thermodesulfatator indicus type strain (CIR29812(T)).</title>
        <authorList>
            <person name="Anderson I."/>
            <person name="Saunders E."/>
            <person name="Lapidus A."/>
            <person name="Nolan M."/>
            <person name="Lucas S."/>
            <person name="Tice H."/>
            <person name="Del Rio T.G."/>
            <person name="Cheng J.F."/>
            <person name="Han C."/>
            <person name="Tapia R."/>
            <person name="Goodwin L.A."/>
            <person name="Pitluck S."/>
            <person name="Liolios K."/>
            <person name="Mavromatis K."/>
            <person name="Pagani I."/>
            <person name="Ivanova N."/>
            <person name="Mikhailova N."/>
            <person name="Pati A."/>
            <person name="Chen A."/>
            <person name="Palaniappan K."/>
            <person name="Land M."/>
            <person name="Hauser L."/>
            <person name="Jeffries C.D."/>
            <person name="Chang Y.J."/>
            <person name="Brambilla E.M."/>
            <person name="Rohde M."/>
            <person name="Spring S."/>
            <person name="Goker M."/>
            <person name="Detter J.C."/>
            <person name="Woyke T."/>
            <person name="Bristow J."/>
            <person name="Eisen J.A."/>
            <person name="Markowitz V."/>
            <person name="Hugenholtz P."/>
            <person name="Kyrpides N.C."/>
            <person name="Klenk H.P."/>
        </authorList>
    </citation>
    <scope>NUCLEOTIDE SEQUENCE [LARGE SCALE GENOMIC DNA]</scope>
    <source>
        <strain evidence="3">DSM 15286 / JCM 11887 / CIR29812</strain>
    </source>
</reference>
<dbReference type="Gene3D" id="2.30.30.140">
    <property type="match status" value="1"/>
</dbReference>
<dbReference type="FunFam" id="2.30.30.140:FF:000022">
    <property type="entry name" value="Hydrogenase assembly chaperone HybG"/>
    <property type="match status" value="1"/>
</dbReference>
<dbReference type="PANTHER" id="PTHR35177:SF2">
    <property type="entry name" value="HYDROGENASE MATURATION FACTOR HYBG"/>
    <property type="match status" value="1"/>
</dbReference>
<sequence>MCLGVPMKLIEINYPIGIAEAEGVRREINLQLLPQEEIKVGDYVIVHVGFAIQKMSPEEAEETWRLLKQVMEQRYA</sequence>
<dbReference type="SUPFAM" id="SSF159127">
    <property type="entry name" value="HupF/HypC-like"/>
    <property type="match status" value="1"/>
</dbReference>
<dbReference type="PATRIC" id="fig|667014.3.peg.299"/>
<dbReference type="AlphaFoldDB" id="F8A9X6"/>
<dbReference type="PANTHER" id="PTHR35177">
    <property type="entry name" value="HYDROGENASE MATURATION FACTOR HYBG"/>
    <property type="match status" value="1"/>
</dbReference>
<dbReference type="NCBIfam" id="TIGR00074">
    <property type="entry name" value="hypC_hupF"/>
    <property type="match status" value="1"/>
</dbReference>
<evidence type="ECO:0000313" key="3">
    <source>
        <dbReference type="Proteomes" id="UP000006793"/>
    </source>
</evidence>
<dbReference type="GO" id="GO:0051604">
    <property type="term" value="P:protein maturation"/>
    <property type="evidence" value="ECO:0007669"/>
    <property type="project" value="TreeGrafter"/>
</dbReference>
<dbReference type="KEGG" id="tid:Thein_0292"/>
<dbReference type="eggNOG" id="COG0298">
    <property type="taxonomic scope" value="Bacteria"/>
</dbReference>
<dbReference type="InterPro" id="IPR019812">
    <property type="entry name" value="Hydgase_assmbl_chp_CS"/>
</dbReference>
<gene>
    <name evidence="2" type="ordered locus">Thein_0292</name>
</gene>